<proteinExistence type="predicted"/>
<dbReference type="PRINTS" id="PR00702">
    <property type="entry name" value="ACRIFLAVINRP"/>
</dbReference>
<dbReference type="Pfam" id="PF00873">
    <property type="entry name" value="ACR_tran"/>
    <property type="match status" value="1"/>
</dbReference>
<dbReference type="PANTHER" id="PTHR32063">
    <property type="match status" value="1"/>
</dbReference>
<dbReference type="PANTHER" id="PTHR32063:SF11">
    <property type="entry name" value="CATION OR DRUG EFFLUX SYSTEM PROTEIN"/>
    <property type="match status" value="1"/>
</dbReference>
<dbReference type="EMBL" id="MABE01000737">
    <property type="protein sequence ID" value="OUS33765.1"/>
    <property type="molecule type" value="Genomic_DNA"/>
</dbReference>
<protein>
    <submittedName>
        <fullName evidence="1">RND transporter</fullName>
    </submittedName>
</protein>
<evidence type="ECO:0000313" key="1">
    <source>
        <dbReference type="EMBL" id="OUS33765.1"/>
    </source>
</evidence>
<feature type="non-terminal residue" evidence="1">
    <location>
        <position position="256"/>
    </location>
</feature>
<dbReference type="Gene3D" id="3.30.2090.10">
    <property type="entry name" value="Multidrug efflux transporter AcrB TolC docking domain, DN and DC subdomains"/>
    <property type="match status" value="1"/>
</dbReference>
<dbReference type="Gene3D" id="1.20.1640.10">
    <property type="entry name" value="Multidrug efflux transporter AcrB transmembrane domain"/>
    <property type="match status" value="1"/>
</dbReference>
<comment type="caution">
    <text evidence="1">The sequence shown here is derived from an EMBL/GenBank/DDBJ whole genome shotgun (WGS) entry which is preliminary data.</text>
</comment>
<accession>A0A1Y5HFU2</accession>
<dbReference type="SUPFAM" id="SSF82693">
    <property type="entry name" value="Multidrug efflux transporter AcrB pore domain, PN1, PN2, PC1 and PC2 subdomains"/>
    <property type="match status" value="2"/>
</dbReference>
<evidence type="ECO:0000313" key="2">
    <source>
        <dbReference type="Proteomes" id="UP000227088"/>
    </source>
</evidence>
<sequence>MFSAFFITRPKFALVISLLLIIAGLISLNSLPVAQFPEIAPPQVQVQAKYPGANAEVLEETVATPIEAQINGVDDMLYMSSTSSNDGSYNLTISFAVGTDPDQAAINVQNRVALATSVLPQEVVRQGVTTKKQSSNMLLVINLFAEDGRYDELYLSNYASLNIQDQLARINGVGNVAQFAAQDYGMRIWLDPNRLMALGLTSDDVVQAIQNQNIQASVGTIGAPPILNDQQQFQYTLRAQGRLKTVEEFGNIIIRS</sequence>
<reference evidence="2" key="1">
    <citation type="journal article" date="2017" name="Proc. Natl. Acad. Sci. U.S.A.">
        <title>Simulation of Deepwater Horizon oil plume reveals substrate specialization within a complex community of hydrocarbon degraders.</title>
        <authorList>
            <person name="Hu P."/>
            <person name="Dubinsky E.A."/>
            <person name="Probst A.J."/>
            <person name="Wang J."/>
            <person name="Sieber C.M.K."/>
            <person name="Tom L.M."/>
            <person name="Gardinali P."/>
            <person name="Banfield J.F."/>
            <person name="Atlas R.M."/>
            <person name="Andersen G.L."/>
        </authorList>
    </citation>
    <scope>NUCLEOTIDE SEQUENCE [LARGE SCALE GENOMIC DNA]</scope>
</reference>
<dbReference type="GO" id="GO:0042910">
    <property type="term" value="F:xenobiotic transmembrane transporter activity"/>
    <property type="evidence" value="ECO:0007669"/>
    <property type="project" value="TreeGrafter"/>
</dbReference>
<name>A0A1Y5HFU2_OLEAN</name>
<gene>
    <name evidence="1" type="ORF">A9R00_12895</name>
</gene>
<dbReference type="GO" id="GO:0005886">
    <property type="term" value="C:plasma membrane"/>
    <property type="evidence" value="ECO:0007669"/>
    <property type="project" value="TreeGrafter"/>
</dbReference>
<dbReference type="FunFam" id="3.30.70.1430:FF:000001">
    <property type="entry name" value="Efflux pump membrane transporter"/>
    <property type="match status" value="1"/>
</dbReference>
<dbReference type="SUPFAM" id="SSF82714">
    <property type="entry name" value="Multidrug efflux transporter AcrB TolC docking domain, DN and DC subdomains"/>
    <property type="match status" value="1"/>
</dbReference>
<dbReference type="AlphaFoldDB" id="A0A1Y5HFU2"/>
<dbReference type="Gene3D" id="3.30.70.1320">
    <property type="entry name" value="Multidrug efflux transporter AcrB pore domain like"/>
    <property type="match status" value="1"/>
</dbReference>
<dbReference type="InterPro" id="IPR027463">
    <property type="entry name" value="AcrB_DN_DC_subdom"/>
</dbReference>
<dbReference type="InterPro" id="IPR001036">
    <property type="entry name" value="Acrflvin-R"/>
</dbReference>
<dbReference type="Proteomes" id="UP000227088">
    <property type="component" value="Unassembled WGS sequence"/>
</dbReference>
<organism evidence="1 2">
    <name type="scientific">Oleispira antarctica</name>
    <dbReference type="NCBI Taxonomy" id="188908"/>
    <lineage>
        <taxon>Bacteria</taxon>
        <taxon>Pseudomonadati</taxon>
        <taxon>Pseudomonadota</taxon>
        <taxon>Gammaproteobacteria</taxon>
        <taxon>Oceanospirillales</taxon>
        <taxon>Oceanospirillaceae</taxon>
        <taxon>Oleispira</taxon>
    </lineage>
</organism>
<dbReference type="Gene3D" id="3.30.70.1430">
    <property type="entry name" value="Multidrug efflux transporter AcrB pore domain"/>
    <property type="match status" value="1"/>
</dbReference>